<keyword evidence="4" id="KW-1185">Reference proteome</keyword>
<proteinExistence type="predicted"/>
<comment type="caution">
    <text evidence="3">The sequence shown here is derived from an EMBL/GenBank/DDBJ whole genome shotgun (WGS) entry which is preliminary data.</text>
</comment>
<feature type="compositionally biased region" description="Basic and acidic residues" evidence="1">
    <location>
        <begin position="262"/>
        <end position="275"/>
    </location>
</feature>
<feature type="domain" description="BTB" evidence="2">
    <location>
        <begin position="20"/>
        <end position="129"/>
    </location>
</feature>
<feature type="compositionally biased region" description="Acidic residues" evidence="1">
    <location>
        <begin position="283"/>
        <end position="297"/>
    </location>
</feature>
<dbReference type="SMART" id="SM00225">
    <property type="entry name" value="BTB"/>
    <property type="match status" value="1"/>
</dbReference>
<dbReference type="InterPro" id="IPR011333">
    <property type="entry name" value="SKP1/BTB/POZ_sf"/>
</dbReference>
<dbReference type="AlphaFoldDB" id="A0A4Z1F7V3"/>
<evidence type="ECO:0000313" key="3">
    <source>
        <dbReference type="EMBL" id="TGO19770.1"/>
    </source>
</evidence>
<accession>A0A4Z1F7V3</accession>
<reference evidence="3 4" key="1">
    <citation type="submission" date="2017-12" db="EMBL/GenBank/DDBJ databases">
        <title>Comparative genomics of Botrytis spp.</title>
        <authorList>
            <person name="Valero-Jimenez C.A."/>
            <person name="Tapia P."/>
            <person name="Veloso J."/>
            <person name="Silva-Moreno E."/>
            <person name="Staats M."/>
            <person name="Valdes J.H."/>
            <person name="Van Kan J.A.L."/>
        </authorList>
    </citation>
    <scope>NUCLEOTIDE SEQUENCE [LARGE SCALE GENOMIC DNA]</scope>
    <source>
        <strain evidence="3 4">Bt9001</strain>
    </source>
</reference>
<name>A0A4Z1F7V3_9HELO</name>
<feature type="region of interest" description="Disordered" evidence="1">
    <location>
        <begin position="247"/>
        <end position="402"/>
    </location>
</feature>
<feature type="compositionally biased region" description="Low complexity" evidence="1">
    <location>
        <begin position="392"/>
        <end position="402"/>
    </location>
</feature>
<dbReference type="Gene3D" id="3.30.710.10">
    <property type="entry name" value="Potassium Channel Kv1.1, Chain A"/>
    <property type="match status" value="1"/>
</dbReference>
<dbReference type="EMBL" id="PQXH01000002">
    <property type="protein sequence ID" value="TGO19770.1"/>
    <property type="molecule type" value="Genomic_DNA"/>
</dbReference>
<dbReference type="InterPro" id="IPR000210">
    <property type="entry name" value="BTB/POZ_dom"/>
</dbReference>
<evidence type="ECO:0000313" key="4">
    <source>
        <dbReference type="Proteomes" id="UP000297777"/>
    </source>
</evidence>
<dbReference type="Proteomes" id="UP000297777">
    <property type="component" value="Unassembled WGS sequence"/>
</dbReference>
<dbReference type="SUPFAM" id="SSF54695">
    <property type="entry name" value="POZ domain"/>
    <property type="match status" value="1"/>
</dbReference>
<dbReference type="OrthoDB" id="6359816at2759"/>
<sequence>MVIQNFKDNWPLDEKALGTEFVTVQVGKQKKEVAFHKKLLSSRSTAFENHMKVLREKGKYQFHCEPRFENAFSILVTYLYKGYVPACPNKDGPGSSSYGRQMRELYYLAERFEIIDLMDKTMDAIQTHDCRFDRDIYKHMPEVYKNTTRKSALRYYCALSAAWYFGRPSSPNSQKLKRLEAIKDKADILYDVMKLQLRFESNISNAKSDYRVPSDESGLGHCTFHTHGVGEICQRLVLLASPKSYHDSRTHGQIHPINIKNDGNRRMEGNIKDSPQRCVSESESSEVVEEGGNDDDLPIFTQEKPRQVTATAGTKIKKEDGGEENDFNQPARTTVLGKRPRSESPILGSNEDVISNPGKQPLETNGEESSIRKRPFVIISGNTSRDRKSEPTGTARGAQQQQQRICDALGFRKGHDEDTSIKPRAPVLFNQSNGQITTMRNDTSRLTSGSVMSNYGCGVDTSRILPGVR</sequence>
<dbReference type="Pfam" id="PF00651">
    <property type="entry name" value="BTB"/>
    <property type="match status" value="1"/>
</dbReference>
<gene>
    <name evidence="3" type="ORF">BTUL_0002g00120</name>
</gene>
<organism evidence="3 4">
    <name type="scientific">Botrytis tulipae</name>
    <dbReference type="NCBI Taxonomy" id="87230"/>
    <lineage>
        <taxon>Eukaryota</taxon>
        <taxon>Fungi</taxon>
        <taxon>Dikarya</taxon>
        <taxon>Ascomycota</taxon>
        <taxon>Pezizomycotina</taxon>
        <taxon>Leotiomycetes</taxon>
        <taxon>Helotiales</taxon>
        <taxon>Sclerotiniaceae</taxon>
        <taxon>Botrytis</taxon>
    </lineage>
</organism>
<evidence type="ECO:0000259" key="2">
    <source>
        <dbReference type="SMART" id="SM00225"/>
    </source>
</evidence>
<protein>
    <recommendedName>
        <fullName evidence="2">BTB domain-containing protein</fullName>
    </recommendedName>
</protein>
<evidence type="ECO:0000256" key="1">
    <source>
        <dbReference type="SAM" id="MobiDB-lite"/>
    </source>
</evidence>